<evidence type="ECO:0008006" key="3">
    <source>
        <dbReference type="Google" id="ProtNLM"/>
    </source>
</evidence>
<dbReference type="EMBL" id="AP021888">
    <property type="protein sequence ID" value="BBP42929.1"/>
    <property type="molecule type" value="Genomic_DNA"/>
</dbReference>
<dbReference type="Proteomes" id="UP000501466">
    <property type="component" value="Chromosome"/>
</dbReference>
<proteinExistence type="predicted"/>
<organism evidence="1 2">
    <name type="scientific">Thiosulfativibrio zosterae</name>
    <dbReference type="NCBI Taxonomy" id="2675053"/>
    <lineage>
        <taxon>Bacteria</taxon>
        <taxon>Pseudomonadati</taxon>
        <taxon>Pseudomonadota</taxon>
        <taxon>Gammaproteobacteria</taxon>
        <taxon>Thiotrichales</taxon>
        <taxon>Piscirickettsiaceae</taxon>
        <taxon>Thiosulfativibrio</taxon>
    </lineage>
</organism>
<protein>
    <recommendedName>
        <fullName evidence="3">PilZ domain-containing protein</fullName>
    </recommendedName>
</protein>
<evidence type="ECO:0000313" key="1">
    <source>
        <dbReference type="EMBL" id="BBP42929.1"/>
    </source>
</evidence>
<reference evidence="2" key="1">
    <citation type="submission" date="2019-11" db="EMBL/GenBank/DDBJ databases">
        <title>Isolation and characterization of two novel species in the genus Thiomicrorhabdus.</title>
        <authorList>
            <person name="Mochizuki J."/>
            <person name="Kojima H."/>
            <person name="Fukui M."/>
        </authorList>
    </citation>
    <scope>NUCLEOTIDE SEQUENCE [LARGE SCALE GENOMIC DNA]</scope>
    <source>
        <strain evidence="2">AkT22</strain>
    </source>
</reference>
<gene>
    <name evidence="1" type="ORF">THMIRHAT_06750</name>
</gene>
<dbReference type="AlphaFoldDB" id="A0A6F8PLF0"/>
<accession>A0A6F8PLF0</accession>
<dbReference type="KEGG" id="tzo:THMIRHAT_06750"/>
<keyword evidence="2" id="KW-1185">Reference proteome</keyword>
<sequence length="297" mass="34779">MPIRVFVTPVQPIKDQQIFALGIDYFPPTVQKKIQASHESLNYWVRHIQEQQEILAPVFGEVEDSVQYFGRCVEGLSVGRSPKSERLEWAEFNRYSKGVESILALKVTAPKTFQYFEQMNQKLKVYYHNLFNLFEGSTPTQLNLESELPDSMLVDEMMKRFESKSFAKIPLVQSLFHLHQLMGHYFSAYTELLKDVRLRQNPNAWEEIDVNLSACGLSLVLEKRFKPNTRCDAYFYFAEKGRMLSVRAVLIRANSSMSDYREHNSFNFEFPDIQDQRFIQLEIERYEIQSSLNVPLS</sequence>
<evidence type="ECO:0000313" key="2">
    <source>
        <dbReference type="Proteomes" id="UP000501466"/>
    </source>
</evidence>
<name>A0A6F8PLF0_9GAMM</name>